<keyword evidence="3" id="KW-0150">Chloroplast</keyword>
<gene>
    <name evidence="11" type="ORF">M0R45_022152</name>
</gene>
<dbReference type="GO" id="GO:0015605">
    <property type="term" value="F:organophosphate ester transmembrane transporter activity"/>
    <property type="evidence" value="ECO:0007669"/>
    <property type="project" value="UniProtKB-ARBA"/>
</dbReference>
<dbReference type="NCBIfam" id="TIGR00817">
    <property type="entry name" value="tpt"/>
    <property type="match status" value="1"/>
</dbReference>
<evidence type="ECO:0000256" key="6">
    <source>
        <dbReference type="ARBA" id="ARBA00022946"/>
    </source>
</evidence>
<evidence type="ECO:0000256" key="1">
    <source>
        <dbReference type="ARBA" id="ARBA00004508"/>
    </source>
</evidence>
<dbReference type="InterPro" id="IPR004853">
    <property type="entry name" value="Sugar_P_trans_dom"/>
</dbReference>
<evidence type="ECO:0000256" key="8">
    <source>
        <dbReference type="ARBA" id="ARBA00023136"/>
    </source>
</evidence>
<keyword evidence="7 9" id="KW-1133">Transmembrane helix</keyword>
<dbReference type="AlphaFoldDB" id="A0AAW1XFS9"/>
<dbReference type="EMBL" id="JBEDUW010000004">
    <property type="protein sequence ID" value="KAK9935036.1"/>
    <property type="molecule type" value="Genomic_DNA"/>
</dbReference>
<feature type="transmembrane region" description="Helical" evidence="9">
    <location>
        <begin position="248"/>
        <end position="267"/>
    </location>
</feature>
<feature type="transmembrane region" description="Helical" evidence="9">
    <location>
        <begin position="279"/>
        <end position="298"/>
    </location>
</feature>
<accession>A0AAW1XFS9</accession>
<sequence length="412" mass="45321">MASVINPVRSPTHTNQISSLYLSPNRISPSNVALKSRSFSFSSLAFSPLPGKLRVPALSIEFSGWNQHLRRRSSVGFPVAKAAADGAEIEITEGSKSFFEKFPFLITGFFFFMWYFLNVIFNILNKKVYNYFPYPYFVSVIHLLVGVVYCLVSWSVGLPKRAPIDKEQLALLTPVAFCHALGHVMSNVSFAAVAVSFTHTIKALEPFFNASASQFVLGHHIPLSLWLSLAPVVIGVSMASLTELSFNWLGFGSAMISNIAFTYRSIYSKKAMTGMDSTNVYAYISIIALLVCIPPALIIEGPQLMQYGFRDAIAKVGLYKFLSDLFWIGMFYHLYNQLATNTLERVAPLTHAVGNVLKRVFVIGFSIVVFGNKISTQTGIGTAIAIAGVAIYSLIKANLEEQKKKAAAISTS</sequence>
<evidence type="ECO:0000256" key="3">
    <source>
        <dbReference type="ARBA" id="ARBA00022528"/>
    </source>
</evidence>
<feature type="transmembrane region" description="Helical" evidence="9">
    <location>
        <begin position="223"/>
        <end position="242"/>
    </location>
</feature>
<feature type="transmembrane region" description="Helical" evidence="9">
    <location>
        <begin position="102"/>
        <end position="124"/>
    </location>
</feature>
<feature type="domain" description="Sugar phosphate transporter" evidence="10">
    <location>
        <begin position="107"/>
        <end position="393"/>
    </location>
</feature>
<evidence type="ECO:0000256" key="9">
    <source>
        <dbReference type="SAM" id="Phobius"/>
    </source>
</evidence>
<dbReference type="InterPro" id="IPR050186">
    <property type="entry name" value="TPT_transporter"/>
</dbReference>
<evidence type="ECO:0000259" key="10">
    <source>
        <dbReference type="Pfam" id="PF03151"/>
    </source>
</evidence>
<dbReference type="Pfam" id="PF03151">
    <property type="entry name" value="TPT"/>
    <property type="match status" value="1"/>
</dbReference>
<feature type="transmembrane region" description="Helical" evidence="9">
    <location>
        <begin position="136"/>
        <end position="156"/>
    </location>
</feature>
<feature type="transmembrane region" description="Helical" evidence="9">
    <location>
        <begin position="318"/>
        <end position="335"/>
    </location>
</feature>
<name>A0AAW1XFS9_RUBAR</name>
<organism evidence="11 12">
    <name type="scientific">Rubus argutus</name>
    <name type="common">Southern blackberry</name>
    <dbReference type="NCBI Taxonomy" id="59490"/>
    <lineage>
        <taxon>Eukaryota</taxon>
        <taxon>Viridiplantae</taxon>
        <taxon>Streptophyta</taxon>
        <taxon>Embryophyta</taxon>
        <taxon>Tracheophyta</taxon>
        <taxon>Spermatophyta</taxon>
        <taxon>Magnoliopsida</taxon>
        <taxon>eudicotyledons</taxon>
        <taxon>Gunneridae</taxon>
        <taxon>Pentapetalae</taxon>
        <taxon>rosids</taxon>
        <taxon>fabids</taxon>
        <taxon>Rosales</taxon>
        <taxon>Rosaceae</taxon>
        <taxon>Rosoideae</taxon>
        <taxon>Rosoideae incertae sedis</taxon>
        <taxon>Rubus</taxon>
    </lineage>
</organism>
<protein>
    <recommendedName>
        <fullName evidence="10">Sugar phosphate transporter domain-containing protein</fullName>
    </recommendedName>
</protein>
<evidence type="ECO:0000313" key="12">
    <source>
        <dbReference type="Proteomes" id="UP001457282"/>
    </source>
</evidence>
<dbReference type="GO" id="GO:0015120">
    <property type="term" value="F:phosphoglycerate transmembrane transporter activity"/>
    <property type="evidence" value="ECO:0007669"/>
    <property type="project" value="UniProtKB-ARBA"/>
</dbReference>
<feature type="transmembrane region" description="Helical" evidence="9">
    <location>
        <begin position="356"/>
        <end position="372"/>
    </location>
</feature>
<keyword evidence="12" id="KW-1185">Reference proteome</keyword>
<keyword evidence="6" id="KW-0809">Transit peptide</keyword>
<comment type="caution">
    <text evidence="11">The sequence shown here is derived from an EMBL/GenBank/DDBJ whole genome shotgun (WGS) entry which is preliminary data.</text>
</comment>
<dbReference type="InterPro" id="IPR004696">
    <property type="entry name" value="Tpt_PEP_transl"/>
</dbReference>
<comment type="subcellular location">
    <subcellularLocation>
        <location evidence="1">Plastid</location>
        <location evidence="1">Chloroplast membrane</location>
        <topology evidence="1">Multi-pass membrane protein</topology>
    </subcellularLocation>
</comment>
<reference evidence="11 12" key="1">
    <citation type="journal article" date="2023" name="G3 (Bethesda)">
        <title>A chromosome-length genome assembly and annotation of blackberry (Rubus argutus, cv. 'Hillquist').</title>
        <authorList>
            <person name="Bruna T."/>
            <person name="Aryal R."/>
            <person name="Dudchenko O."/>
            <person name="Sargent D.J."/>
            <person name="Mead D."/>
            <person name="Buti M."/>
            <person name="Cavallini A."/>
            <person name="Hytonen T."/>
            <person name="Andres J."/>
            <person name="Pham M."/>
            <person name="Weisz D."/>
            <person name="Mascagni F."/>
            <person name="Usai G."/>
            <person name="Natali L."/>
            <person name="Bassil N."/>
            <person name="Fernandez G.E."/>
            <person name="Lomsadze A."/>
            <person name="Armour M."/>
            <person name="Olukolu B."/>
            <person name="Poorten T."/>
            <person name="Britton C."/>
            <person name="Davik J."/>
            <person name="Ashrafi H."/>
            <person name="Aiden E.L."/>
            <person name="Borodovsky M."/>
            <person name="Worthington M."/>
        </authorList>
    </citation>
    <scope>NUCLEOTIDE SEQUENCE [LARGE SCALE GENOMIC DNA]</scope>
    <source>
        <strain evidence="11">PI 553951</strain>
    </source>
</reference>
<feature type="transmembrane region" description="Helical" evidence="9">
    <location>
        <begin position="378"/>
        <end position="395"/>
    </location>
</feature>
<evidence type="ECO:0000256" key="4">
    <source>
        <dbReference type="ARBA" id="ARBA00022640"/>
    </source>
</evidence>
<evidence type="ECO:0000256" key="7">
    <source>
        <dbReference type="ARBA" id="ARBA00022989"/>
    </source>
</evidence>
<evidence type="ECO:0000256" key="5">
    <source>
        <dbReference type="ARBA" id="ARBA00022692"/>
    </source>
</evidence>
<evidence type="ECO:0000256" key="2">
    <source>
        <dbReference type="ARBA" id="ARBA00022448"/>
    </source>
</evidence>
<dbReference type="InterPro" id="IPR037185">
    <property type="entry name" value="EmrE-like"/>
</dbReference>
<dbReference type="Proteomes" id="UP001457282">
    <property type="component" value="Unassembled WGS sequence"/>
</dbReference>
<dbReference type="GO" id="GO:0031969">
    <property type="term" value="C:chloroplast membrane"/>
    <property type="evidence" value="ECO:0007669"/>
    <property type="project" value="UniProtKB-SubCell"/>
</dbReference>
<dbReference type="SUPFAM" id="SSF103481">
    <property type="entry name" value="Multidrug resistance efflux transporter EmrE"/>
    <property type="match status" value="1"/>
</dbReference>
<keyword evidence="8 9" id="KW-0472">Membrane</keyword>
<keyword evidence="5 9" id="KW-0812">Transmembrane</keyword>
<proteinExistence type="predicted"/>
<evidence type="ECO:0000313" key="11">
    <source>
        <dbReference type="EMBL" id="KAK9935036.1"/>
    </source>
</evidence>
<dbReference type="PANTHER" id="PTHR11132">
    <property type="entry name" value="SOLUTE CARRIER FAMILY 35"/>
    <property type="match status" value="1"/>
</dbReference>
<keyword evidence="4" id="KW-0934">Plastid</keyword>
<keyword evidence="2" id="KW-0813">Transport</keyword>